<accession>A0A919K5J9</accession>
<dbReference type="Proteomes" id="UP000636960">
    <property type="component" value="Unassembled WGS sequence"/>
</dbReference>
<dbReference type="Gene3D" id="3.30.750.24">
    <property type="entry name" value="STAS domain"/>
    <property type="match status" value="1"/>
</dbReference>
<dbReference type="Pfam" id="PF01740">
    <property type="entry name" value="STAS"/>
    <property type="match status" value="1"/>
</dbReference>
<dbReference type="PANTHER" id="PTHR33495">
    <property type="entry name" value="ANTI-SIGMA FACTOR ANTAGONIST TM_1081-RELATED-RELATED"/>
    <property type="match status" value="1"/>
</dbReference>
<gene>
    <name evidence="2" type="ORF">Ari01nite_87150</name>
</gene>
<dbReference type="GO" id="GO:0043856">
    <property type="term" value="F:anti-sigma factor antagonist activity"/>
    <property type="evidence" value="ECO:0007669"/>
    <property type="project" value="TreeGrafter"/>
</dbReference>
<dbReference type="CDD" id="cd07043">
    <property type="entry name" value="STAS_anti-anti-sigma_factors"/>
    <property type="match status" value="1"/>
</dbReference>
<organism evidence="2 3">
    <name type="scientific">Paractinoplanes rishiriensis</name>
    <dbReference type="NCBI Taxonomy" id="1050105"/>
    <lineage>
        <taxon>Bacteria</taxon>
        <taxon>Bacillati</taxon>
        <taxon>Actinomycetota</taxon>
        <taxon>Actinomycetes</taxon>
        <taxon>Micromonosporales</taxon>
        <taxon>Micromonosporaceae</taxon>
        <taxon>Paractinoplanes</taxon>
    </lineage>
</organism>
<keyword evidence="3" id="KW-1185">Reference proteome</keyword>
<sequence length="107" mass="11857">MSDRREVAAVVVVTESFDGVAVYRWERVISDAVAQRPQRLTVDLRDSPLIDATAIGVLLCAHRQMISDGGRMELCGPSARVRRILRLARLDHVFEIVEGQAVDTVQG</sequence>
<dbReference type="AlphaFoldDB" id="A0A919K5J9"/>
<protein>
    <recommendedName>
        <fullName evidence="1">STAS domain-containing protein</fullName>
    </recommendedName>
</protein>
<evidence type="ECO:0000313" key="2">
    <source>
        <dbReference type="EMBL" id="GIF01251.1"/>
    </source>
</evidence>
<evidence type="ECO:0000259" key="1">
    <source>
        <dbReference type="PROSITE" id="PS50801"/>
    </source>
</evidence>
<dbReference type="InterPro" id="IPR002645">
    <property type="entry name" value="STAS_dom"/>
</dbReference>
<name>A0A919K5J9_9ACTN</name>
<dbReference type="InterPro" id="IPR036513">
    <property type="entry name" value="STAS_dom_sf"/>
</dbReference>
<dbReference type="RefSeq" id="WP_203789844.1">
    <property type="nucleotide sequence ID" value="NZ_BOMV01000100.1"/>
</dbReference>
<reference evidence="2" key="1">
    <citation type="submission" date="2021-01" db="EMBL/GenBank/DDBJ databases">
        <title>Whole genome shotgun sequence of Actinoplanes rishiriensis NBRC 108556.</title>
        <authorList>
            <person name="Komaki H."/>
            <person name="Tamura T."/>
        </authorList>
    </citation>
    <scope>NUCLEOTIDE SEQUENCE</scope>
    <source>
        <strain evidence="2">NBRC 108556</strain>
    </source>
</reference>
<feature type="domain" description="STAS" evidence="1">
    <location>
        <begin position="1"/>
        <end position="107"/>
    </location>
</feature>
<dbReference type="PROSITE" id="PS50801">
    <property type="entry name" value="STAS"/>
    <property type="match status" value="1"/>
</dbReference>
<dbReference type="SUPFAM" id="SSF52091">
    <property type="entry name" value="SpoIIaa-like"/>
    <property type="match status" value="1"/>
</dbReference>
<proteinExistence type="predicted"/>
<dbReference type="EMBL" id="BOMV01000100">
    <property type="protein sequence ID" value="GIF01251.1"/>
    <property type="molecule type" value="Genomic_DNA"/>
</dbReference>
<evidence type="ECO:0000313" key="3">
    <source>
        <dbReference type="Proteomes" id="UP000636960"/>
    </source>
</evidence>
<comment type="caution">
    <text evidence="2">The sequence shown here is derived from an EMBL/GenBank/DDBJ whole genome shotgun (WGS) entry which is preliminary data.</text>
</comment>